<feature type="region of interest" description="Disordered" evidence="1">
    <location>
        <begin position="188"/>
        <end position="213"/>
    </location>
</feature>
<gene>
    <name evidence="2" type="ORF">C8E97_6557</name>
</gene>
<protein>
    <submittedName>
        <fullName evidence="2">Uncharacterized protein</fullName>
    </submittedName>
</protein>
<organism evidence="2 3">
    <name type="scientific">Saccharothrix australiensis</name>
    <dbReference type="NCBI Taxonomy" id="2072"/>
    <lineage>
        <taxon>Bacteria</taxon>
        <taxon>Bacillati</taxon>
        <taxon>Actinomycetota</taxon>
        <taxon>Actinomycetes</taxon>
        <taxon>Pseudonocardiales</taxon>
        <taxon>Pseudonocardiaceae</taxon>
        <taxon>Saccharothrix</taxon>
    </lineage>
</organism>
<reference evidence="2 3" key="1">
    <citation type="submission" date="2018-10" db="EMBL/GenBank/DDBJ databases">
        <title>Sequencing the genomes of 1000 actinobacteria strains.</title>
        <authorList>
            <person name="Klenk H.-P."/>
        </authorList>
    </citation>
    <scope>NUCLEOTIDE SEQUENCE [LARGE SCALE GENOMIC DNA]</scope>
    <source>
        <strain evidence="2 3">DSM 43800</strain>
    </source>
</reference>
<feature type="region of interest" description="Disordered" evidence="1">
    <location>
        <begin position="108"/>
        <end position="143"/>
    </location>
</feature>
<comment type="caution">
    <text evidence="2">The sequence shown here is derived from an EMBL/GenBank/DDBJ whole genome shotgun (WGS) entry which is preliminary data.</text>
</comment>
<evidence type="ECO:0000313" key="2">
    <source>
        <dbReference type="EMBL" id="RKT57827.1"/>
    </source>
</evidence>
<dbReference type="Proteomes" id="UP000282084">
    <property type="component" value="Unassembled WGS sequence"/>
</dbReference>
<evidence type="ECO:0000313" key="3">
    <source>
        <dbReference type="Proteomes" id="UP000282084"/>
    </source>
</evidence>
<evidence type="ECO:0000256" key="1">
    <source>
        <dbReference type="SAM" id="MobiDB-lite"/>
    </source>
</evidence>
<name>A0A495W9K0_9PSEU</name>
<dbReference type="EMBL" id="RBXO01000001">
    <property type="protein sequence ID" value="RKT57827.1"/>
    <property type="molecule type" value="Genomic_DNA"/>
</dbReference>
<dbReference type="AlphaFoldDB" id="A0A495W9K0"/>
<feature type="region of interest" description="Disordered" evidence="1">
    <location>
        <begin position="259"/>
        <end position="285"/>
    </location>
</feature>
<feature type="compositionally biased region" description="Low complexity" evidence="1">
    <location>
        <begin position="196"/>
        <end position="209"/>
    </location>
</feature>
<sequence length="285" mass="31047">MSPTRESVRDEAACESWLGYSARKSPVLSETPSAAGSPLVLRAAGFRVAGVTGIDHVDTSALLPSHRRGRRVTASDTTMRDACVACGQAGIPPHNDWARCPSRRVGDYTLPRPVSPDNDPQPTDRVKLGLPTRQRGTDHPTREFPDCGRCTRCRPGVFTEEISVKRPFRQPLQTRDFDHTRFCASNNRNRAQEPHVSVVSPRPSPVGSPYEPLPELDEVEAATLPRALGRKLATPPPARAGDVRTVQYECQRLVIRGSAGRRGRRAAGVGRGCPIPPRRAGSGSR</sequence>
<proteinExistence type="predicted"/>
<accession>A0A495W9K0</accession>
<keyword evidence="3" id="KW-1185">Reference proteome</keyword>